<dbReference type="InterPro" id="IPR013321">
    <property type="entry name" value="Arc_rbn_hlx_hlx"/>
</dbReference>
<evidence type="ECO:0000313" key="1">
    <source>
        <dbReference type="EMBL" id="SUZ53158.1"/>
    </source>
</evidence>
<accession>A0A381NH51</accession>
<reference evidence="1" key="1">
    <citation type="submission" date="2018-05" db="EMBL/GenBank/DDBJ databases">
        <authorList>
            <person name="Lanie J.A."/>
            <person name="Ng W.-L."/>
            <person name="Kazmierczak K.M."/>
            <person name="Andrzejewski T.M."/>
            <person name="Davidsen T.M."/>
            <person name="Wayne K.J."/>
            <person name="Tettelin H."/>
            <person name="Glass J.I."/>
            <person name="Rusch D."/>
            <person name="Podicherti R."/>
            <person name="Tsui H.-C.T."/>
            <person name="Winkler M.E."/>
        </authorList>
    </citation>
    <scope>NUCLEOTIDE SEQUENCE</scope>
</reference>
<name>A0A381NH51_9ZZZZ</name>
<dbReference type="Gene3D" id="1.10.1220.10">
    <property type="entry name" value="Met repressor-like"/>
    <property type="match status" value="1"/>
</dbReference>
<dbReference type="AlphaFoldDB" id="A0A381NH51"/>
<sequence>MRGIPKRDKHLDKVLFVDDRLDADGKRQGITKVQNETITSLEKIAKELKVSRSEVIRNALESFCRYQEDARNFGKNTFFTTKKTYDMWIQERNDIDQIFVDIQKLNQTINENSKSPEVKFLSQQVLLLAKMINVTHKLIL</sequence>
<organism evidence="1">
    <name type="scientific">marine metagenome</name>
    <dbReference type="NCBI Taxonomy" id="408172"/>
    <lineage>
        <taxon>unclassified sequences</taxon>
        <taxon>metagenomes</taxon>
        <taxon>ecological metagenomes</taxon>
    </lineage>
</organism>
<dbReference type="GO" id="GO:0006355">
    <property type="term" value="P:regulation of DNA-templated transcription"/>
    <property type="evidence" value="ECO:0007669"/>
    <property type="project" value="InterPro"/>
</dbReference>
<gene>
    <name evidence="1" type="ORF">METZ01_LOCUS6012</name>
</gene>
<proteinExistence type="predicted"/>
<protein>
    <submittedName>
        <fullName evidence="1">Uncharacterized protein</fullName>
    </submittedName>
</protein>
<dbReference type="EMBL" id="UINC01000317">
    <property type="protein sequence ID" value="SUZ53158.1"/>
    <property type="molecule type" value="Genomic_DNA"/>
</dbReference>